<feature type="domain" description="4Fe-4S ferredoxin-type" evidence="8">
    <location>
        <begin position="647"/>
        <end position="678"/>
    </location>
</feature>
<evidence type="ECO:0000256" key="3">
    <source>
        <dbReference type="ARBA" id="ARBA00022737"/>
    </source>
</evidence>
<dbReference type="Pfam" id="PF13510">
    <property type="entry name" value="Fer2_4"/>
    <property type="match status" value="1"/>
</dbReference>
<feature type="domain" description="2Fe-2S ferredoxin-type" evidence="7">
    <location>
        <begin position="2"/>
        <end position="80"/>
    </location>
</feature>
<dbReference type="Gene3D" id="3.50.50.60">
    <property type="entry name" value="FAD/NAD(P)-binding domain"/>
    <property type="match status" value="2"/>
</dbReference>
<dbReference type="GO" id="GO:0051539">
    <property type="term" value="F:4 iron, 4 sulfur cluster binding"/>
    <property type="evidence" value="ECO:0007669"/>
    <property type="project" value="UniProtKB-KW"/>
</dbReference>
<dbReference type="Gene3D" id="3.30.70.20">
    <property type="match status" value="1"/>
</dbReference>
<dbReference type="InterPro" id="IPR042204">
    <property type="entry name" value="2Fe-2S-bd_N"/>
</dbReference>
<evidence type="ECO:0000256" key="2">
    <source>
        <dbReference type="ARBA" id="ARBA00022723"/>
    </source>
</evidence>
<dbReference type="PRINTS" id="PR00419">
    <property type="entry name" value="ADXRDTASE"/>
</dbReference>
<dbReference type="InterPro" id="IPR036188">
    <property type="entry name" value="FAD/NAD-bd_sf"/>
</dbReference>
<comment type="caution">
    <text evidence="10">The sequence shown here is derived from an EMBL/GenBank/DDBJ whole genome shotgun (WGS) entry which is preliminary data.</text>
</comment>
<proteinExistence type="predicted"/>
<dbReference type="Pfam" id="PF12838">
    <property type="entry name" value="Fer4_7"/>
    <property type="match status" value="1"/>
</dbReference>
<keyword evidence="11" id="KW-1185">Reference proteome</keyword>
<dbReference type="PROSITE" id="PS00198">
    <property type="entry name" value="4FE4S_FER_1"/>
    <property type="match status" value="1"/>
</dbReference>
<dbReference type="Pfam" id="PF04879">
    <property type="entry name" value="Molybdop_Fe4S4"/>
    <property type="match status" value="1"/>
</dbReference>
<feature type="domain" description="4Fe-4S Mo/W bis-MGD-type" evidence="9">
    <location>
        <begin position="687"/>
        <end position="743"/>
    </location>
</feature>
<keyword evidence="2" id="KW-0479">Metal-binding</keyword>
<dbReference type="Gene3D" id="3.10.20.440">
    <property type="entry name" value="2Fe-2S iron-sulphur cluster binding domain, sarcosine oxidase, alpha subunit, N-terminal domain"/>
    <property type="match status" value="1"/>
</dbReference>
<dbReference type="PROSITE" id="PS51379">
    <property type="entry name" value="4FE4S_FER_2"/>
    <property type="match status" value="2"/>
</dbReference>
<accession>A0A4Z0D3G1</accession>
<dbReference type="InterPro" id="IPR023753">
    <property type="entry name" value="FAD/NAD-binding_dom"/>
</dbReference>
<dbReference type="PANTHER" id="PTHR42783:SF3">
    <property type="entry name" value="GLUTAMATE SYNTHASE [NADPH] SMALL CHAIN-RELATED"/>
    <property type="match status" value="1"/>
</dbReference>
<dbReference type="InterPro" id="IPR017900">
    <property type="entry name" value="4Fe4S_Fe_S_CS"/>
</dbReference>
<dbReference type="Gene3D" id="2.20.25.90">
    <property type="entry name" value="ADC-like domains"/>
    <property type="match status" value="1"/>
</dbReference>
<dbReference type="InterPro" id="IPR009051">
    <property type="entry name" value="Helical_ferredxn"/>
</dbReference>
<protein>
    <submittedName>
        <fullName evidence="10">2Fe-2S iron-sulfur cluster binding domain-containing protein</fullName>
    </submittedName>
</protein>
<dbReference type="PROSITE" id="PS51085">
    <property type="entry name" value="2FE2S_FER_2"/>
    <property type="match status" value="1"/>
</dbReference>
<dbReference type="SUPFAM" id="SSF54862">
    <property type="entry name" value="4Fe-4S ferredoxins"/>
    <property type="match status" value="1"/>
</dbReference>
<dbReference type="Pfam" id="PF14691">
    <property type="entry name" value="Fer4_20"/>
    <property type="match status" value="1"/>
</dbReference>
<dbReference type="FunFam" id="3.30.70.20:FF:000035">
    <property type="entry name" value="Iron hydrogenase 1"/>
    <property type="match status" value="1"/>
</dbReference>
<evidence type="ECO:0000259" key="8">
    <source>
        <dbReference type="PROSITE" id="PS51379"/>
    </source>
</evidence>
<dbReference type="Gene3D" id="3.40.228.10">
    <property type="entry name" value="Dimethylsulfoxide Reductase, domain 2"/>
    <property type="match status" value="1"/>
</dbReference>
<dbReference type="SUPFAM" id="SSF53706">
    <property type="entry name" value="Formate dehydrogenase/DMSO reductase, domains 1-3"/>
    <property type="match status" value="1"/>
</dbReference>
<organism evidence="10 11">
    <name type="scientific">Soehngenia longivitae</name>
    <dbReference type="NCBI Taxonomy" id="2562294"/>
    <lineage>
        <taxon>Bacteria</taxon>
        <taxon>Bacillati</taxon>
        <taxon>Bacillota</taxon>
        <taxon>Tissierellia</taxon>
        <taxon>Tissierellales</taxon>
        <taxon>Tissierellaceae</taxon>
        <taxon>Soehngenia</taxon>
    </lineage>
</organism>
<keyword evidence="5" id="KW-0408">Iron</keyword>
<dbReference type="InterPro" id="IPR006656">
    <property type="entry name" value="Mopterin_OxRdtase"/>
</dbReference>
<reference evidence="10 11" key="1">
    <citation type="submission" date="2019-03" db="EMBL/GenBank/DDBJ databases">
        <title>Draft genome sequence data and analysis of a Fermenting Bacterium, Soehngenia longevitae strain 1933PT, isolated from petroleum reservoir in Azerbaijan.</title>
        <authorList>
            <person name="Grouzdev D.S."/>
            <person name="Bidzhieva S.K."/>
            <person name="Sokolova D.S."/>
            <person name="Tourova T.P."/>
            <person name="Poltaraus A.B."/>
            <person name="Nazina T.N."/>
        </authorList>
    </citation>
    <scope>NUCLEOTIDE SEQUENCE [LARGE SCALE GENOMIC DNA]</scope>
    <source>
        <strain evidence="10 11">1933P</strain>
    </source>
</reference>
<dbReference type="PROSITE" id="PS51669">
    <property type="entry name" value="4FE4S_MOW_BIS_MGD"/>
    <property type="match status" value="1"/>
</dbReference>
<dbReference type="Pfam" id="PF07992">
    <property type="entry name" value="Pyr_redox_2"/>
    <property type="match status" value="1"/>
</dbReference>
<dbReference type="SUPFAM" id="SSF51971">
    <property type="entry name" value="Nucleotide-binding domain"/>
    <property type="match status" value="1"/>
</dbReference>
<dbReference type="Proteomes" id="UP000298381">
    <property type="component" value="Unassembled WGS sequence"/>
</dbReference>
<dbReference type="InterPro" id="IPR028261">
    <property type="entry name" value="DPD_II"/>
</dbReference>
<name>A0A4Z0D3G1_9FIRM</name>
<dbReference type="Gene3D" id="1.10.1060.10">
    <property type="entry name" value="Alpha-helical ferredoxin"/>
    <property type="match status" value="1"/>
</dbReference>
<dbReference type="Gene3D" id="3.40.50.740">
    <property type="match status" value="2"/>
</dbReference>
<dbReference type="SUPFAM" id="SSF46548">
    <property type="entry name" value="alpha-helical ferredoxin"/>
    <property type="match status" value="1"/>
</dbReference>
<dbReference type="InterPro" id="IPR006963">
    <property type="entry name" value="Mopterin_OxRdtase_4Fe-4S_dom"/>
</dbReference>
<feature type="domain" description="4Fe-4S ferredoxin-type" evidence="8">
    <location>
        <begin position="606"/>
        <end position="639"/>
    </location>
</feature>
<sequence>MSLIHLNIDGKEVVGRAGQTILQIARENNIDIPTLCFDEKVEIYGSCGLCVVEVEGNPKLLRSCATMASEGMVVTTNSDRVLSSRKNTLELLLSDHTGDCRPPCVLACPGNTDCQGYVGLAANMEFKEGLKLIKEQLPLPASIGRVCPHPCEDACRRQLVEEPVSIAHMKAFLADLDLNSDDVYIPEIPAPTGKKVAVIGGGPGGLSCAYFLRTHGHEVDIYDQMPQMGGMLRYGIPEYRLPSHVIDKEIEIIEKMGVKMINNIKIGRDLDLNFVRNNYDAVYISIGAWKSSSLRVPGEELEGVMGGIDFLRKVTINEPLAIGNRVAVVGGGNTAMDAARTAVRLGAKEVYVLYRRTEAEMPAEEIEIKEAREEGVEFKFLVAPLEIIGENGKATKIKLQKMMLGEEDASGRRKPIPIEGEFEFIDIDLVIGAIGQESSLEGFEIIEKTRKGTIAADENAFTTNIEGVFAGGDVINQGANIAIKAIGDAKKASKVINSFLEGYLVPYRKPYVVERKDFSKEDVKDKEIKYRSKMRHLSAEERKDNFREVNLGFSVEEAVEDAKRCLECGCHDYFECKLYKYANEYDVEPEKYDGEKHHREEKDNHPFIVRNADKCILCGLCVRICDQVMDNGALGLVNRGFDTIVKPSMELDLAETSCISCGQCVAACPVGALQERLQIEKSVPVETEETKTICSYCSVGCNINLNTRGNMLYRALPEEDSEVDNGLLCAKGRFGYNIAKQNKRLVNPLLKVNGEFKETTFEEALLVTAKKLQSTRAKYGADSIAIAISDRYTNEEIYLAKKLAKDILKTDNVTSFNRNYGGIEEVIGVDASTSTFSELENADFILAVGTNMMKNHTIAALKVKNAVENGAKLVTINDSYDQINDWANINMTPENNLNILKQILKAIIDLGYEPKNAVGFIELKESLNGVTVNEDIVNLAKEYTSSKKAIIVFDENNITSEAERLIASIAVVSGQIGKARRGIIQLKPKNNSQGLADLRIDKPNAEIKNMIDNNTIKAMLILGEDIEGLPLEKLEFLAVCDLYMTSTAQKADCVIPAVSYAESKGTFTNSERRIQKLYQAIPALSGYQNWEIIYIMMQILGYSKKYNSVDEITIEMAREAYNYYGFKEFEESVIWPLNSDEVFLHDGFMFEDKKAKLKAVKDAKLFEPKETTDYVEKEFREKYAAIC</sequence>
<dbReference type="CDD" id="cd00207">
    <property type="entry name" value="fer2"/>
    <property type="match status" value="1"/>
</dbReference>
<evidence type="ECO:0000259" key="9">
    <source>
        <dbReference type="PROSITE" id="PS51669"/>
    </source>
</evidence>
<keyword evidence="3" id="KW-0677">Repeat</keyword>
<keyword evidence="6" id="KW-0411">Iron-sulfur</keyword>
<evidence type="ECO:0000256" key="6">
    <source>
        <dbReference type="ARBA" id="ARBA00023014"/>
    </source>
</evidence>
<gene>
    <name evidence="10" type="ORF">E4100_05355</name>
</gene>
<evidence type="ECO:0000313" key="10">
    <source>
        <dbReference type="EMBL" id="TFZ40241.1"/>
    </source>
</evidence>
<evidence type="ECO:0000256" key="4">
    <source>
        <dbReference type="ARBA" id="ARBA00023002"/>
    </source>
</evidence>
<dbReference type="InterPro" id="IPR001041">
    <property type="entry name" value="2Fe-2S_ferredoxin-type"/>
</dbReference>
<dbReference type="GO" id="GO:0016491">
    <property type="term" value="F:oxidoreductase activity"/>
    <property type="evidence" value="ECO:0007669"/>
    <property type="project" value="UniProtKB-KW"/>
</dbReference>
<dbReference type="Pfam" id="PF00384">
    <property type="entry name" value="Molybdopterin"/>
    <property type="match status" value="1"/>
</dbReference>
<evidence type="ECO:0000256" key="1">
    <source>
        <dbReference type="ARBA" id="ARBA00022485"/>
    </source>
</evidence>
<dbReference type="SUPFAM" id="SSF54292">
    <property type="entry name" value="2Fe-2S ferredoxin-like"/>
    <property type="match status" value="1"/>
</dbReference>
<evidence type="ECO:0000259" key="7">
    <source>
        <dbReference type="PROSITE" id="PS51085"/>
    </source>
</evidence>
<dbReference type="AlphaFoldDB" id="A0A4Z0D3G1"/>
<evidence type="ECO:0000256" key="5">
    <source>
        <dbReference type="ARBA" id="ARBA00023004"/>
    </source>
</evidence>
<dbReference type="InterPro" id="IPR017896">
    <property type="entry name" value="4Fe4S_Fe-S-bd"/>
</dbReference>
<dbReference type="OrthoDB" id="9803192at2"/>
<dbReference type="RefSeq" id="WP_135271014.1">
    <property type="nucleotide sequence ID" value="NZ_SRIB01000006.1"/>
</dbReference>
<dbReference type="InterPro" id="IPR036010">
    <property type="entry name" value="2Fe-2S_ferredoxin-like_sf"/>
</dbReference>
<dbReference type="GO" id="GO:0046872">
    <property type="term" value="F:metal ion binding"/>
    <property type="evidence" value="ECO:0007669"/>
    <property type="project" value="UniProtKB-KW"/>
</dbReference>
<keyword evidence="1" id="KW-0004">4Fe-4S</keyword>
<dbReference type="PANTHER" id="PTHR42783">
    <property type="entry name" value="GLUTAMATE SYNTHASE [NADPH] SMALL CHAIN"/>
    <property type="match status" value="1"/>
</dbReference>
<keyword evidence="4" id="KW-0560">Oxidoreductase</keyword>
<dbReference type="EMBL" id="SRIB01000006">
    <property type="protein sequence ID" value="TFZ40241.1"/>
    <property type="molecule type" value="Genomic_DNA"/>
</dbReference>
<dbReference type="SMART" id="SM00926">
    <property type="entry name" value="Molybdop_Fe4S4"/>
    <property type="match status" value="1"/>
</dbReference>
<evidence type="ECO:0000313" key="11">
    <source>
        <dbReference type="Proteomes" id="UP000298381"/>
    </source>
</evidence>